<dbReference type="EMBL" id="CP011371">
    <property type="protein sequence ID" value="AKJ28185.1"/>
    <property type="molecule type" value="Genomic_DNA"/>
</dbReference>
<dbReference type="STRING" id="413882.AAW51_1494"/>
<keyword evidence="1" id="KW-1133">Transmembrane helix</keyword>
<accession>A0A0G3BNR0</accession>
<dbReference type="AlphaFoldDB" id="A0A0G3BNR0"/>
<dbReference type="KEGG" id="pbh:AAW51_1494"/>
<keyword evidence="1" id="KW-0472">Membrane</keyword>
<evidence type="ECO:0000313" key="2">
    <source>
        <dbReference type="EMBL" id="AKJ28185.1"/>
    </source>
</evidence>
<feature type="transmembrane region" description="Helical" evidence="1">
    <location>
        <begin position="6"/>
        <end position="28"/>
    </location>
</feature>
<protein>
    <submittedName>
        <fullName evidence="2">Uncharacterized protein</fullName>
    </submittedName>
</protein>
<feature type="transmembrane region" description="Helical" evidence="1">
    <location>
        <begin position="99"/>
        <end position="117"/>
    </location>
</feature>
<name>A0A0G3BNR0_9BURK</name>
<keyword evidence="1" id="KW-0812">Transmembrane</keyword>
<evidence type="ECO:0000313" key="3">
    <source>
        <dbReference type="Proteomes" id="UP000035352"/>
    </source>
</evidence>
<proteinExistence type="predicted"/>
<reference evidence="2 3" key="1">
    <citation type="submission" date="2015-05" db="EMBL/GenBank/DDBJ databases">
        <authorList>
            <person name="Tang B."/>
            <person name="Yu Y."/>
        </authorList>
    </citation>
    <scope>NUCLEOTIDE SEQUENCE [LARGE SCALE GENOMIC DNA]</scope>
    <source>
        <strain evidence="2 3">DSM 7029</strain>
    </source>
</reference>
<evidence type="ECO:0000256" key="1">
    <source>
        <dbReference type="SAM" id="Phobius"/>
    </source>
</evidence>
<organism evidence="2 3">
    <name type="scientific">Caldimonas brevitalea</name>
    <dbReference type="NCBI Taxonomy" id="413882"/>
    <lineage>
        <taxon>Bacteria</taxon>
        <taxon>Pseudomonadati</taxon>
        <taxon>Pseudomonadota</taxon>
        <taxon>Betaproteobacteria</taxon>
        <taxon>Burkholderiales</taxon>
        <taxon>Sphaerotilaceae</taxon>
        <taxon>Caldimonas</taxon>
    </lineage>
</organism>
<keyword evidence="3" id="KW-1185">Reference proteome</keyword>
<dbReference type="Proteomes" id="UP000035352">
    <property type="component" value="Chromosome"/>
</dbReference>
<gene>
    <name evidence="2" type="ORF">AAW51_1494</name>
</gene>
<feature type="transmembrane region" description="Helical" evidence="1">
    <location>
        <begin position="40"/>
        <end position="59"/>
    </location>
</feature>
<dbReference type="RefSeq" id="WP_053013410.1">
    <property type="nucleotide sequence ID" value="NZ_CP011371.1"/>
</dbReference>
<sequence>MKLRFWPSLLIFASSYFPLALVVIIKDLDPGTFWPQHPKMALAIIVSALLCMLALYVTVRSIPPGLPVLVTRVSNKSGELVAYTLPYMISFYRFDLGDWRTLLCLLLFLGMMFALSYRTRNILVNPVLGLVGYGLYDVQFKEGARDRQGLLLSRQEFRVGDRCHVTRLSNFLYFVKKVEVDE</sequence>